<protein>
    <submittedName>
        <fullName evidence="1">Caudovirales tail fiber assembly protein</fullName>
    </submittedName>
</protein>
<sequence>MMYSYSKTTNAFYLNDRMGNYKLSRTWPDDAKEIDDVISAEFMSNPPNGKRREPDKNGLPSWVDILPQIDGEQTASAEAMKLRLKAKSDAEIAWRQDAVDAGMSTAGETAELAEWKKYRVLLMRVDTAAPVWPPVPGEQATKNSV</sequence>
<organism evidence="1 2">
    <name type="scientific">Edwardsiella tarda ATCC 23685</name>
    <dbReference type="NCBI Taxonomy" id="500638"/>
    <lineage>
        <taxon>Bacteria</taxon>
        <taxon>Pseudomonadati</taxon>
        <taxon>Pseudomonadota</taxon>
        <taxon>Gammaproteobacteria</taxon>
        <taxon>Enterobacterales</taxon>
        <taxon>Hafniaceae</taxon>
        <taxon>Edwardsiella</taxon>
    </lineage>
</organism>
<dbReference type="InterPro" id="IPR003458">
    <property type="entry name" value="Phage_T4_Gp38_tail_assem"/>
</dbReference>
<dbReference type="Proteomes" id="UP000003692">
    <property type="component" value="Unassembled WGS sequence"/>
</dbReference>
<gene>
    <name evidence="1" type="ORF">EDWATA_02880</name>
</gene>
<comment type="caution">
    <text evidence="1">The sequence shown here is derived from an EMBL/GenBank/DDBJ whole genome shotgun (WGS) entry which is preliminary data.</text>
</comment>
<evidence type="ECO:0000313" key="2">
    <source>
        <dbReference type="Proteomes" id="UP000003692"/>
    </source>
</evidence>
<proteinExistence type="predicted"/>
<name>D4F7Z3_EDWTA</name>
<dbReference type="Pfam" id="PF02413">
    <property type="entry name" value="Caudo_TAP"/>
    <property type="match status" value="1"/>
</dbReference>
<dbReference type="AlphaFoldDB" id="D4F7Z3"/>
<accession>D4F7Z3</accession>
<evidence type="ECO:0000313" key="1">
    <source>
        <dbReference type="EMBL" id="EFE22127.1"/>
    </source>
</evidence>
<dbReference type="EMBL" id="ADGK01000246">
    <property type="protein sequence ID" value="EFE22127.1"/>
    <property type="molecule type" value="Genomic_DNA"/>
</dbReference>
<dbReference type="RefSeq" id="WP_005288459.1">
    <property type="nucleotide sequence ID" value="NZ_GG739633.1"/>
</dbReference>
<dbReference type="HOGENOM" id="CLU_094206_4_0_6"/>
<reference evidence="1 2" key="1">
    <citation type="submission" date="2010-02" db="EMBL/GenBank/DDBJ databases">
        <authorList>
            <person name="Weinstock G."/>
            <person name="Sodergren E."/>
            <person name="Clifton S."/>
            <person name="Fulton L."/>
            <person name="Fulton B."/>
            <person name="Courtney L."/>
            <person name="Fronick C."/>
            <person name="Harrison M."/>
            <person name="Strong C."/>
            <person name="Farmer C."/>
            <person name="Delahaunty K."/>
            <person name="Markovic C."/>
            <person name="Hall O."/>
            <person name="Minx P."/>
            <person name="Tomlinson C."/>
            <person name="Mitreva M."/>
            <person name="Nelson J."/>
            <person name="Hou S."/>
            <person name="Wollam A."/>
            <person name="Pepin K.H."/>
            <person name="Johnson M."/>
            <person name="Bhonagiri V."/>
            <person name="Zhang X."/>
            <person name="Suruliraj S."/>
            <person name="Warren W."/>
            <person name="Chinwalla A."/>
            <person name="Mardis E.R."/>
            <person name="Wilson R.K."/>
        </authorList>
    </citation>
    <scope>NUCLEOTIDE SEQUENCE [LARGE SCALE GENOMIC DNA]</scope>
    <source>
        <strain evidence="1 2">ATCC 23685</strain>
    </source>
</reference>